<feature type="signal peptide" evidence="2">
    <location>
        <begin position="1"/>
        <end position="17"/>
    </location>
</feature>
<name>A0A2C5YZL4_9HYPO</name>
<keyword evidence="2" id="KW-0732">Signal</keyword>
<accession>A0A2C5YZL4</accession>
<dbReference type="Proteomes" id="UP000226431">
    <property type="component" value="Unassembled WGS sequence"/>
</dbReference>
<protein>
    <submittedName>
        <fullName evidence="3">Uncharacterized protein</fullName>
    </submittedName>
</protein>
<sequence>MKALTILVLACTLAARATPEAQLFRRRRFSPGGPHYRNPSSSTNQGPKLLKPTFPPADGKPAMEASSSGYKRFPQRVLEGAEEGGFVIILHNHEPAMVDFDASDSRLEPLVVASNVIHFHGLLTGKGYMVIRLLMAAAACQYDGFPGPDSAFSRWISWLSHGNSGSTAPLSRLPGKFSFWTQEDELTTFVGASSRVGPGTYDESIDRILRALTWKWGERTIACLQLLMYRQGSFDAAFQPVDDGAGPAKRPGLHLPPYFVCPLCPDGNGVRVLCDLVDRKDSEEDEQQLFSMEPTKMAFDQRACPEYWDSRRQQCVAMARDLMELRAHACFHDDVQIPCGGGLSARRYLAAKARCRPSNARSWSEASAECRDLGIWDRAMKRMFG</sequence>
<dbReference type="OrthoDB" id="4915089at2759"/>
<dbReference type="EMBL" id="NJES01000426">
    <property type="protein sequence ID" value="PHH72361.1"/>
    <property type="molecule type" value="Genomic_DNA"/>
</dbReference>
<comment type="caution">
    <text evidence="3">The sequence shown here is derived from an EMBL/GenBank/DDBJ whole genome shotgun (WGS) entry which is preliminary data.</text>
</comment>
<evidence type="ECO:0000313" key="4">
    <source>
        <dbReference type="Proteomes" id="UP000226431"/>
    </source>
</evidence>
<gene>
    <name evidence="3" type="ORF">CDD80_4586</name>
</gene>
<evidence type="ECO:0000313" key="3">
    <source>
        <dbReference type="EMBL" id="PHH72361.1"/>
    </source>
</evidence>
<reference evidence="3 4" key="1">
    <citation type="submission" date="2017-06" db="EMBL/GenBank/DDBJ databases">
        <title>Ant-infecting Ophiocordyceps genomes reveal a high diversity of potential behavioral manipulation genes and a possible major role for enterotoxins.</title>
        <authorList>
            <person name="De Bekker C."/>
            <person name="Evans H.C."/>
            <person name="Brachmann A."/>
            <person name="Hughes D.P."/>
        </authorList>
    </citation>
    <scope>NUCLEOTIDE SEQUENCE [LARGE SCALE GENOMIC DNA]</scope>
    <source>
        <strain evidence="3 4">Map16</strain>
    </source>
</reference>
<evidence type="ECO:0000256" key="2">
    <source>
        <dbReference type="SAM" id="SignalP"/>
    </source>
</evidence>
<evidence type="ECO:0000256" key="1">
    <source>
        <dbReference type="SAM" id="MobiDB-lite"/>
    </source>
</evidence>
<organism evidence="3 4">
    <name type="scientific">Ophiocordyceps camponoti-rufipedis</name>
    <dbReference type="NCBI Taxonomy" id="2004952"/>
    <lineage>
        <taxon>Eukaryota</taxon>
        <taxon>Fungi</taxon>
        <taxon>Dikarya</taxon>
        <taxon>Ascomycota</taxon>
        <taxon>Pezizomycotina</taxon>
        <taxon>Sordariomycetes</taxon>
        <taxon>Hypocreomycetidae</taxon>
        <taxon>Hypocreales</taxon>
        <taxon>Ophiocordycipitaceae</taxon>
        <taxon>Ophiocordyceps</taxon>
    </lineage>
</organism>
<keyword evidence="4" id="KW-1185">Reference proteome</keyword>
<dbReference type="AlphaFoldDB" id="A0A2C5YZL4"/>
<feature type="chain" id="PRO_5012203167" evidence="2">
    <location>
        <begin position="18"/>
        <end position="385"/>
    </location>
</feature>
<proteinExistence type="predicted"/>
<feature type="region of interest" description="Disordered" evidence="1">
    <location>
        <begin position="24"/>
        <end position="67"/>
    </location>
</feature>